<feature type="domain" description="FecR protein" evidence="2">
    <location>
        <begin position="115"/>
        <end position="198"/>
    </location>
</feature>
<comment type="caution">
    <text evidence="4">The sequence shown here is derived from an EMBL/GenBank/DDBJ whole genome shotgun (WGS) entry which is preliminary data.</text>
</comment>
<dbReference type="PIRSF" id="PIRSF018266">
    <property type="entry name" value="FecR"/>
    <property type="match status" value="1"/>
</dbReference>
<keyword evidence="1" id="KW-0472">Membrane</keyword>
<dbReference type="InterPro" id="IPR032623">
    <property type="entry name" value="FecR_N"/>
</dbReference>
<evidence type="ECO:0000256" key="1">
    <source>
        <dbReference type="SAM" id="Phobius"/>
    </source>
</evidence>
<feature type="transmembrane region" description="Helical" evidence="1">
    <location>
        <begin position="84"/>
        <end position="102"/>
    </location>
</feature>
<dbReference type="GO" id="GO:0016989">
    <property type="term" value="F:sigma factor antagonist activity"/>
    <property type="evidence" value="ECO:0007669"/>
    <property type="project" value="TreeGrafter"/>
</dbReference>
<keyword evidence="5" id="KW-1185">Reference proteome</keyword>
<dbReference type="PANTHER" id="PTHR30273:SF2">
    <property type="entry name" value="PROTEIN FECR"/>
    <property type="match status" value="1"/>
</dbReference>
<dbReference type="Proteomes" id="UP000583454">
    <property type="component" value="Unassembled WGS sequence"/>
</dbReference>
<evidence type="ECO:0000259" key="3">
    <source>
        <dbReference type="Pfam" id="PF16220"/>
    </source>
</evidence>
<dbReference type="Pfam" id="PF04773">
    <property type="entry name" value="FecR"/>
    <property type="match status" value="1"/>
</dbReference>
<reference evidence="4 5" key="1">
    <citation type="submission" date="2020-08" db="EMBL/GenBank/DDBJ databases">
        <title>Genomic Encyclopedia of Type Strains, Phase IV (KMG-IV): sequencing the most valuable type-strain genomes for metagenomic binning, comparative biology and taxonomic classification.</title>
        <authorList>
            <person name="Goeker M."/>
        </authorList>
    </citation>
    <scope>NUCLEOTIDE SEQUENCE [LARGE SCALE GENOMIC DNA]</scope>
    <source>
        <strain evidence="4 5">DSM 2163</strain>
    </source>
</reference>
<evidence type="ECO:0000313" key="4">
    <source>
        <dbReference type="EMBL" id="MBB5756483.1"/>
    </source>
</evidence>
<name>A0A840ZHZ8_9HYPH</name>
<sequence>MSRADRLDDLRAEAAIEWMVEMGSGATSERQLRAFEAWLRADPLNEAAWIRLQESLMPYGVASRHRLSPDLMARRQRLQTRRGLLTGMCALVGAGAVGGSLLDRFVPLGSVLADHVTLTAQHRTVQLVDGSEAVLSPRTAVNLRYEAGLRGLELLGGEILVRVASRASPFHVTLGALTLRTQAGVFVLEDRNHLVSVTGVQGAGELAGVGGGGPQMVAAGDLLEFGDRRLRRLAADRDAATAWLEKLLVAKDRPLAAIVDKLRPYFPGVIRVDPAVSALRVTGVFSLKDPHGSLDALAESLDLTITRIAHYWVSLGPRAASA</sequence>
<accession>A0A840ZHZ8</accession>
<dbReference type="Pfam" id="PF16220">
    <property type="entry name" value="DUF4880"/>
    <property type="match status" value="1"/>
</dbReference>
<keyword evidence="1 4" id="KW-0812">Transmembrane</keyword>
<evidence type="ECO:0000259" key="2">
    <source>
        <dbReference type="Pfam" id="PF04773"/>
    </source>
</evidence>
<protein>
    <submittedName>
        <fullName evidence="4">Transmembrane sensor</fullName>
    </submittedName>
</protein>
<organism evidence="4 5">
    <name type="scientific">Methylorubrum rhodinum</name>
    <dbReference type="NCBI Taxonomy" id="29428"/>
    <lineage>
        <taxon>Bacteria</taxon>
        <taxon>Pseudomonadati</taxon>
        <taxon>Pseudomonadota</taxon>
        <taxon>Alphaproteobacteria</taxon>
        <taxon>Hyphomicrobiales</taxon>
        <taxon>Methylobacteriaceae</taxon>
        <taxon>Methylorubrum</taxon>
    </lineage>
</organism>
<feature type="domain" description="FecR N-terminal" evidence="3">
    <location>
        <begin position="13"/>
        <end position="53"/>
    </location>
</feature>
<proteinExistence type="predicted"/>
<dbReference type="AlphaFoldDB" id="A0A840ZHZ8"/>
<dbReference type="InterPro" id="IPR006860">
    <property type="entry name" value="FecR"/>
</dbReference>
<dbReference type="PANTHER" id="PTHR30273">
    <property type="entry name" value="PERIPLASMIC SIGNAL SENSOR AND SIGMA FACTOR ACTIVATOR FECR-RELATED"/>
    <property type="match status" value="1"/>
</dbReference>
<gene>
    <name evidence="4" type="ORF">HNR00_001181</name>
</gene>
<evidence type="ECO:0000313" key="5">
    <source>
        <dbReference type="Proteomes" id="UP000583454"/>
    </source>
</evidence>
<dbReference type="Gene3D" id="2.60.120.1440">
    <property type="match status" value="1"/>
</dbReference>
<keyword evidence="1" id="KW-1133">Transmembrane helix</keyword>
<dbReference type="RefSeq" id="WP_183566324.1">
    <property type="nucleotide sequence ID" value="NZ_JACHOP010000003.1"/>
</dbReference>
<dbReference type="InterPro" id="IPR012373">
    <property type="entry name" value="Ferrdict_sens_TM"/>
</dbReference>
<dbReference type="EMBL" id="JACHOP010000003">
    <property type="protein sequence ID" value="MBB5756483.1"/>
    <property type="molecule type" value="Genomic_DNA"/>
</dbReference>